<dbReference type="PANTHER" id="PTHR13516">
    <property type="entry name" value="RIBONUCLEASE P SUBUNIT P25"/>
    <property type="match status" value="1"/>
</dbReference>
<dbReference type="PANTHER" id="PTHR13516:SF3">
    <property type="entry name" value="ALBA DNA_RNA-BINDING PROTEIN"/>
    <property type="match status" value="1"/>
</dbReference>
<keyword evidence="7" id="KW-1185">Reference proteome</keyword>
<dbReference type="Proteomes" id="UP000824890">
    <property type="component" value="Unassembled WGS sequence"/>
</dbReference>
<comment type="caution">
    <text evidence="6">The sequence shown here is derived from an EMBL/GenBank/DDBJ whole genome shotgun (WGS) entry which is preliminary data.</text>
</comment>
<feature type="region of interest" description="Disordered" evidence="4">
    <location>
        <begin position="299"/>
        <end position="325"/>
    </location>
</feature>
<organism evidence="6 7">
    <name type="scientific">Brassica napus</name>
    <name type="common">Rape</name>
    <dbReference type="NCBI Taxonomy" id="3708"/>
    <lineage>
        <taxon>Eukaryota</taxon>
        <taxon>Viridiplantae</taxon>
        <taxon>Streptophyta</taxon>
        <taxon>Embryophyta</taxon>
        <taxon>Tracheophyta</taxon>
        <taxon>Spermatophyta</taxon>
        <taxon>Magnoliopsida</taxon>
        <taxon>eudicotyledons</taxon>
        <taxon>Gunneridae</taxon>
        <taxon>Pentapetalae</taxon>
        <taxon>rosids</taxon>
        <taxon>malvids</taxon>
        <taxon>Brassicales</taxon>
        <taxon>Brassicaceae</taxon>
        <taxon>Brassiceae</taxon>
        <taxon>Brassica</taxon>
    </lineage>
</organism>
<dbReference type="InterPro" id="IPR036882">
    <property type="entry name" value="Alba-like_dom_sf"/>
</dbReference>
<dbReference type="Pfam" id="PF01918">
    <property type="entry name" value="Alba"/>
    <property type="match status" value="1"/>
</dbReference>
<evidence type="ECO:0000256" key="2">
    <source>
        <dbReference type="ARBA" id="ARBA00008018"/>
    </source>
</evidence>
<gene>
    <name evidence="6" type="ORF">HID58_011056</name>
</gene>
<sequence>MERYSRVEKPKLGSPINENEIRITSVGLIRNYISYAITLLHEKGAKEIVLKAMGQAISKTVTISEILKSKVPGLHQDVNISSMSITDVFEPIEEGLLPVEVIRHVSMISITLSLSELNQDSPGYQAPAQIDQSKPLYQPNQARLPYNAYREDSYGRGRGRGRGRGGYGNYKGGYQGKYNQGNYQEDYQENDGGYSNRGRGRGLGRSYGYRGKSEHCQLEKKNQQNGRVLDMVVAEIVVMVVAEIVGMVVVEMAGMVVAEPVMVVADMADTVEAETMHTVEAETMHTVEAKTRDMVEAETRDTVEAETSPTVEAKNRDTVEEEKRDLEEEEVGFEVVEVTGLLEVEMMDMVEAEVDMVDTKTKVMDMEEEAKATCIREVEADMVEAEAMVVDVEGWVMMVVQEVVLVTRSKPKLFLIHSLS</sequence>
<evidence type="ECO:0000259" key="5">
    <source>
        <dbReference type="Pfam" id="PF01918"/>
    </source>
</evidence>
<feature type="compositionally biased region" description="Basic and acidic residues" evidence="4">
    <location>
        <begin position="313"/>
        <end position="325"/>
    </location>
</feature>
<evidence type="ECO:0000313" key="7">
    <source>
        <dbReference type="Proteomes" id="UP000824890"/>
    </source>
</evidence>
<dbReference type="InterPro" id="IPR002775">
    <property type="entry name" value="DNA/RNA-bd_Alba-like"/>
</dbReference>
<keyword evidence="3" id="KW-0539">Nucleus</keyword>
<comment type="subcellular location">
    <subcellularLocation>
        <location evidence="1">Nucleus</location>
    </subcellularLocation>
</comment>
<feature type="region of interest" description="Disordered" evidence="4">
    <location>
        <begin position="151"/>
        <end position="171"/>
    </location>
</feature>
<name>A0ABQ8DX94_BRANA</name>
<evidence type="ECO:0000256" key="1">
    <source>
        <dbReference type="ARBA" id="ARBA00004123"/>
    </source>
</evidence>
<proteinExistence type="inferred from homology"/>
<dbReference type="InterPro" id="IPR051958">
    <property type="entry name" value="Alba-like_NAB"/>
</dbReference>
<evidence type="ECO:0000256" key="4">
    <source>
        <dbReference type="SAM" id="MobiDB-lite"/>
    </source>
</evidence>
<reference evidence="6 7" key="1">
    <citation type="submission" date="2021-05" db="EMBL/GenBank/DDBJ databases">
        <title>Genome Assembly of Synthetic Allotetraploid Brassica napus Reveals Homoeologous Exchanges between Subgenomes.</title>
        <authorList>
            <person name="Davis J.T."/>
        </authorList>
    </citation>
    <scope>NUCLEOTIDE SEQUENCE [LARGE SCALE GENOMIC DNA]</scope>
    <source>
        <strain evidence="7">cv. Da-Ae</strain>
        <tissue evidence="6">Seedling</tissue>
    </source>
</reference>
<accession>A0ABQ8DX94</accession>
<feature type="domain" description="DNA/RNA-binding protein Alba-like" evidence="5">
    <location>
        <begin position="19"/>
        <end position="82"/>
    </location>
</feature>
<protein>
    <recommendedName>
        <fullName evidence="5">DNA/RNA-binding protein Alba-like domain-containing protein</fullName>
    </recommendedName>
</protein>
<evidence type="ECO:0000313" key="6">
    <source>
        <dbReference type="EMBL" id="KAH0933939.1"/>
    </source>
</evidence>
<evidence type="ECO:0000256" key="3">
    <source>
        <dbReference type="ARBA" id="ARBA00023242"/>
    </source>
</evidence>
<dbReference type="Gene3D" id="3.30.110.20">
    <property type="entry name" value="Alba-like domain"/>
    <property type="match status" value="1"/>
</dbReference>
<comment type="similarity">
    <text evidence="2">Belongs to the histone-like Alba family.</text>
</comment>
<dbReference type="SUPFAM" id="SSF82704">
    <property type="entry name" value="AlbA-like"/>
    <property type="match status" value="1"/>
</dbReference>
<dbReference type="EMBL" id="JAGKQM010000003">
    <property type="protein sequence ID" value="KAH0933939.1"/>
    <property type="molecule type" value="Genomic_DNA"/>
</dbReference>